<dbReference type="Proteomes" id="UP000689195">
    <property type="component" value="Unassembled WGS sequence"/>
</dbReference>
<keyword evidence="4" id="KW-1185">Reference proteome</keyword>
<keyword evidence="2" id="KW-0732">Signal</keyword>
<dbReference type="AlphaFoldDB" id="A0A8S1W9X1"/>
<feature type="compositionally biased region" description="Acidic residues" evidence="1">
    <location>
        <begin position="593"/>
        <end position="637"/>
    </location>
</feature>
<feature type="compositionally biased region" description="Basic and acidic residues" evidence="1">
    <location>
        <begin position="211"/>
        <end position="220"/>
    </location>
</feature>
<feature type="compositionally biased region" description="Acidic residues" evidence="1">
    <location>
        <begin position="374"/>
        <end position="402"/>
    </location>
</feature>
<protein>
    <submittedName>
        <fullName evidence="3">Uncharacterized protein</fullName>
    </submittedName>
</protein>
<feature type="compositionally biased region" description="Acidic residues" evidence="1">
    <location>
        <begin position="543"/>
        <end position="573"/>
    </location>
</feature>
<feature type="chain" id="PRO_5035760650" evidence="2">
    <location>
        <begin position="20"/>
        <end position="723"/>
    </location>
</feature>
<feature type="compositionally biased region" description="Acidic residues" evidence="1">
    <location>
        <begin position="415"/>
        <end position="444"/>
    </location>
</feature>
<feature type="compositionally biased region" description="Basic residues" evidence="1">
    <location>
        <begin position="528"/>
        <end position="538"/>
    </location>
</feature>
<evidence type="ECO:0000256" key="2">
    <source>
        <dbReference type="SAM" id="SignalP"/>
    </source>
</evidence>
<proteinExistence type="predicted"/>
<feature type="compositionally biased region" description="Acidic residues" evidence="1">
    <location>
        <begin position="477"/>
        <end position="488"/>
    </location>
</feature>
<feature type="compositionally biased region" description="Acidic residues" evidence="1">
    <location>
        <begin position="233"/>
        <end position="263"/>
    </location>
</feature>
<evidence type="ECO:0000313" key="3">
    <source>
        <dbReference type="EMBL" id="CAD8184679.1"/>
    </source>
</evidence>
<name>A0A8S1W9X1_9CILI</name>
<gene>
    <name evidence="3" type="ORF">PPENT_87.1.T0830185</name>
</gene>
<accession>A0A8S1W9X1</accession>
<feature type="compositionally biased region" description="Acidic residues" evidence="1">
    <location>
        <begin position="506"/>
        <end position="521"/>
    </location>
</feature>
<feature type="region of interest" description="Disordered" evidence="1">
    <location>
        <begin position="204"/>
        <end position="642"/>
    </location>
</feature>
<dbReference type="EMBL" id="CAJJDO010000083">
    <property type="protein sequence ID" value="CAD8184679.1"/>
    <property type="molecule type" value="Genomic_DNA"/>
</dbReference>
<feature type="signal peptide" evidence="2">
    <location>
        <begin position="1"/>
        <end position="19"/>
    </location>
</feature>
<organism evidence="3 4">
    <name type="scientific">Paramecium pentaurelia</name>
    <dbReference type="NCBI Taxonomy" id="43138"/>
    <lineage>
        <taxon>Eukaryota</taxon>
        <taxon>Sar</taxon>
        <taxon>Alveolata</taxon>
        <taxon>Ciliophora</taxon>
        <taxon>Intramacronucleata</taxon>
        <taxon>Oligohymenophorea</taxon>
        <taxon>Peniculida</taxon>
        <taxon>Parameciidae</taxon>
        <taxon>Paramecium</taxon>
    </lineage>
</organism>
<evidence type="ECO:0000313" key="4">
    <source>
        <dbReference type="Proteomes" id="UP000689195"/>
    </source>
</evidence>
<comment type="caution">
    <text evidence="3">The sequence shown here is derived from an EMBL/GenBank/DDBJ whole genome shotgun (WGS) entry which is preliminary data.</text>
</comment>
<feature type="compositionally biased region" description="Low complexity" evidence="1">
    <location>
        <begin position="222"/>
        <end position="232"/>
    </location>
</feature>
<dbReference type="OrthoDB" id="313031at2759"/>
<reference evidence="3" key="1">
    <citation type="submission" date="2021-01" db="EMBL/GenBank/DDBJ databases">
        <authorList>
            <consortium name="Genoscope - CEA"/>
            <person name="William W."/>
        </authorList>
    </citation>
    <scope>NUCLEOTIDE SEQUENCE</scope>
</reference>
<feature type="compositionally biased region" description="Acidic residues" evidence="1">
    <location>
        <begin position="452"/>
        <end position="469"/>
    </location>
</feature>
<sequence length="723" mass="77708">MVQVKFIVLLVCALTLTQAFEAEGTLLSMSLNEINNLNLGDVNCQNTSQQQFVQLEQNLESWADIIDHKDDIQKDINTLKQLEVILLQVKKQTQKKKIAPQQLKQINQVVTKKIKSLVLPQTASKIGQAHCDEIERQLERLSSDNESERSECCDALLKLATFLIRQLSSINQQCHQNPVTVIKIKGQIKELHIIQGGCGGGQTIDIPMGGSDEKCDKPETPTKPTDPTTPDTPTDDPVPDPEKEEETTDEETTDEETTTEEGETTPPGPDAEEEGEPAPPGPDAEEEGETTPPGPDAEEEGETTPPGPDAEEEGETTPPGPDAEEEGETTPPGPDAEEEGETTPPGPDAEEEGETTPPGPDAEEEGETTPPGPDAEEEGETTTPSAEEELHEPAEEEEESFEGGEKNNTKGPGDIPDEGEEEGFLPEEEFSPEDGPQPEEEGAATEEGTPAGEEEGTPAGEEASEEEQEQTVPGEEGLPEGEEEESEFPGDIPSNKNGTSTLPDLPEGEEGAEEEGEEGGEEPEKPVKPRSRASKPAKRKGDEGEEGEEGTQEGEEGTPEGEDGEEAGEEEEGWVPGDIPKGKNGTSTLPDLPEGEEGAEEGSEEVGEESGEEGGEEGDEIPEEDTEETADQPEEQEEKCQETVEITATNAADIMCALGQYLSQLAHGGSPSDSPNAKKVCFCLKYEPDNADPSLLQLTQKVSKKQRKEQDGILKALIPNRRI</sequence>
<evidence type="ECO:0000256" key="1">
    <source>
        <dbReference type="SAM" id="MobiDB-lite"/>
    </source>
</evidence>